<gene>
    <name evidence="4" type="ORF">IAD20_05525</name>
</gene>
<reference evidence="4" key="1">
    <citation type="submission" date="2020-10" db="EMBL/GenBank/DDBJ databases">
        <authorList>
            <person name="Gilroy R."/>
        </authorList>
    </citation>
    <scope>NUCLEOTIDE SEQUENCE</scope>
    <source>
        <strain evidence="4">ChiW3-316</strain>
    </source>
</reference>
<dbReference type="PROSITE" id="PS51724">
    <property type="entry name" value="SPOR"/>
    <property type="match status" value="1"/>
</dbReference>
<sequence>MILRVGKLFFIGALAVLFSRAAYSQATMGSLDQNADQSQGQYMPMNLGYAGFNSLGMTQAAWLDPLQNLGEGQSKPAYSKYYWSPDLILPIRLREGMITLLNFPQWELIEDMYIGDNATFDGQISGPNTILLYPRKGANVGVDTNIIIFGRSGNKYVFYVRSEGVNTERLTNSIIDIDVIDGPAGSRGAGMVGGSVGGGSGMNASSYKAGNSHSADSLFTKRFQRSDWIKEIPLDPTKFRFDIEVYVPNPDDVVIAPERVWRDDIFTYIDLGEKALNMTQRPIVTLIVERIEVPVGFRTKGPNNRLIIVEGIGDMVLRNGKRIVCLKMRRSDDAGLENATYATDFDDSAWDVPPAMPGQQARNGQVSGGSGSDSEFNGGGAAGGGMPGQYDIQVGQSEIVVPRYGNGGGGNVNVNYQGPQPDDGFDYSKMQHIRNNNKYAGSGAGAPGGNFGFGAGFADTDSSNISIELGTDANVGNLETLWSQLSKKYPDVLSRYEPFFSVDAPADGQGKELFHLRVGPVKSLEAGDNVCSRLGRNGVFCSVVRTQ</sequence>
<reference evidence="4" key="2">
    <citation type="journal article" date="2021" name="PeerJ">
        <title>Extensive microbial diversity within the chicken gut microbiome revealed by metagenomics and culture.</title>
        <authorList>
            <person name="Gilroy R."/>
            <person name="Ravi A."/>
            <person name="Getino M."/>
            <person name="Pursley I."/>
            <person name="Horton D.L."/>
            <person name="Alikhan N.F."/>
            <person name="Baker D."/>
            <person name="Gharbi K."/>
            <person name="Hall N."/>
            <person name="Watson M."/>
            <person name="Adriaenssens E.M."/>
            <person name="Foster-Nyarko E."/>
            <person name="Jarju S."/>
            <person name="Secka A."/>
            <person name="Antonio M."/>
            <person name="Oren A."/>
            <person name="Chaudhuri R.R."/>
            <person name="La Ragione R."/>
            <person name="Hildebrand F."/>
            <person name="Pallen M.J."/>
        </authorList>
    </citation>
    <scope>NUCLEOTIDE SEQUENCE</scope>
    <source>
        <strain evidence="4">ChiW3-316</strain>
    </source>
</reference>
<feature type="chain" id="PRO_5038933326" evidence="2">
    <location>
        <begin position="25"/>
        <end position="547"/>
    </location>
</feature>
<organism evidence="4 5">
    <name type="scientific">Candidatus Scatocola faecipullorum</name>
    <dbReference type="NCBI Taxonomy" id="2840917"/>
    <lineage>
        <taxon>Bacteria</taxon>
        <taxon>Pseudomonadati</taxon>
        <taxon>Pseudomonadota</taxon>
        <taxon>Alphaproteobacteria</taxon>
        <taxon>Rhodospirillales</taxon>
        <taxon>Rhodospirillaceae</taxon>
        <taxon>Rhodospirillaceae incertae sedis</taxon>
        <taxon>Candidatus Scatocola</taxon>
    </lineage>
</organism>
<accession>A0A9D1M4M2</accession>
<proteinExistence type="predicted"/>
<dbReference type="Pfam" id="PF03524">
    <property type="entry name" value="CagX"/>
    <property type="match status" value="1"/>
</dbReference>
<comment type="caution">
    <text evidence="4">The sequence shown here is derived from an EMBL/GenBank/DDBJ whole genome shotgun (WGS) entry which is preliminary data.</text>
</comment>
<protein>
    <submittedName>
        <fullName evidence="4">TrbG/VirB9 family P-type conjugative transfer protein</fullName>
    </submittedName>
</protein>
<keyword evidence="2" id="KW-0732">Signal</keyword>
<feature type="region of interest" description="Disordered" evidence="1">
    <location>
        <begin position="347"/>
        <end position="389"/>
    </location>
</feature>
<dbReference type="Gene3D" id="2.60.40.2500">
    <property type="match status" value="1"/>
</dbReference>
<dbReference type="InterPro" id="IPR038161">
    <property type="entry name" value="VirB9/CagX/TrbG_C_sf"/>
</dbReference>
<feature type="signal peptide" evidence="2">
    <location>
        <begin position="1"/>
        <end position="24"/>
    </location>
</feature>
<dbReference type="Proteomes" id="UP000824107">
    <property type="component" value="Unassembled WGS sequence"/>
</dbReference>
<evidence type="ECO:0000259" key="3">
    <source>
        <dbReference type="PROSITE" id="PS51724"/>
    </source>
</evidence>
<evidence type="ECO:0000313" key="4">
    <source>
        <dbReference type="EMBL" id="HIU53523.1"/>
    </source>
</evidence>
<dbReference type="InterPro" id="IPR007730">
    <property type="entry name" value="SPOR-like_dom"/>
</dbReference>
<name>A0A9D1M4M2_9PROT</name>
<evidence type="ECO:0000313" key="5">
    <source>
        <dbReference type="Proteomes" id="UP000824107"/>
    </source>
</evidence>
<feature type="domain" description="SPOR" evidence="3">
    <location>
        <begin position="459"/>
        <end position="547"/>
    </location>
</feature>
<evidence type="ECO:0000256" key="2">
    <source>
        <dbReference type="SAM" id="SignalP"/>
    </source>
</evidence>
<dbReference type="Pfam" id="PF05036">
    <property type="entry name" value="SPOR"/>
    <property type="match status" value="1"/>
</dbReference>
<evidence type="ECO:0000256" key="1">
    <source>
        <dbReference type="SAM" id="MobiDB-lite"/>
    </source>
</evidence>
<dbReference type="AlphaFoldDB" id="A0A9D1M4M2"/>
<feature type="compositionally biased region" description="Gly residues" evidence="1">
    <location>
        <begin position="366"/>
        <end position="387"/>
    </location>
</feature>
<dbReference type="EMBL" id="DVNC01000036">
    <property type="protein sequence ID" value="HIU53523.1"/>
    <property type="molecule type" value="Genomic_DNA"/>
</dbReference>
<dbReference type="GO" id="GO:0042834">
    <property type="term" value="F:peptidoglycan binding"/>
    <property type="evidence" value="ECO:0007669"/>
    <property type="project" value="InterPro"/>
</dbReference>
<dbReference type="InterPro" id="IPR010258">
    <property type="entry name" value="Conjugal_tfr_TrbG/VirB9/CagX"/>
</dbReference>